<dbReference type="InterPro" id="IPR020590">
    <property type="entry name" value="Guanylate_kinase_CS"/>
</dbReference>
<comment type="function">
    <text evidence="1 13">Essential for recycling GMP and indirectly, cGMP.</text>
</comment>
<feature type="region of interest" description="Disordered" evidence="14">
    <location>
        <begin position="203"/>
        <end position="236"/>
    </location>
</feature>
<evidence type="ECO:0000256" key="2">
    <source>
        <dbReference type="ARBA" id="ARBA00004496"/>
    </source>
</evidence>
<dbReference type="Gene3D" id="3.30.63.10">
    <property type="entry name" value="Guanylate Kinase phosphate binding domain"/>
    <property type="match status" value="1"/>
</dbReference>
<dbReference type="InterPro" id="IPR017665">
    <property type="entry name" value="Guanylate_kinase"/>
</dbReference>
<evidence type="ECO:0000256" key="13">
    <source>
        <dbReference type="HAMAP-Rule" id="MF_00328"/>
    </source>
</evidence>
<dbReference type="InterPro" id="IPR008145">
    <property type="entry name" value="GK/Ca_channel_bsu"/>
</dbReference>
<feature type="domain" description="Guanylate kinase-like" evidence="15">
    <location>
        <begin position="19"/>
        <end position="197"/>
    </location>
</feature>
<keyword evidence="17" id="KW-1185">Reference proteome</keyword>
<comment type="caution">
    <text evidence="16">The sequence shown here is derived from an EMBL/GenBank/DDBJ whole genome shotgun (WGS) entry which is preliminary data.</text>
</comment>
<evidence type="ECO:0000256" key="3">
    <source>
        <dbReference type="ARBA" id="ARBA00005790"/>
    </source>
</evidence>
<accession>A0AAJ0UE03</accession>
<dbReference type="Pfam" id="PF00625">
    <property type="entry name" value="Guanylate_kin"/>
    <property type="match status" value="1"/>
</dbReference>
<dbReference type="SMART" id="SM00072">
    <property type="entry name" value="GuKc"/>
    <property type="match status" value="1"/>
</dbReference>
<evidence type="ECO:0000256" key="8">
    <source>
        <dbReference type="ARBA" id="ARBA00022741"/>
    </source>
</evidence>
<dbReference type="SUPFAM" id="SSF52540">
    <property type="entry name" value="P-loop containing nucleoside triphosphate hydrolases"/>
    <property type="match status" value="1"/>
</dbReference>
<dbReference type="PROSITE" id="PS50052">
    <property type="entry name" value="GUANYLATE_KINASE_2"/>
    <property type="match status" value="1"/>
</dbReference>
<dbReference type="Proteomes" id="UP001296967">
    <property type="component" value="Unassembled WGS sequence"/>
</dbReference>
<evidence type="ECO:0000313" key="16">
    <source>
        <dbReference type="EMBL" id="MBK5929694.1"/>
    </source>
</evidence>
<keyword evidence="10 13" id="KW-0067">ATP-binding</keyword>
<feature type="compositionally biased region" description="Basic and acidic residues" evidence="14">
    <location>
        <begin position="203"/>
        <end position="215"/>
    </location>
</feature>
<sequence length="236" mass="25656">MPAAPASSSPASKSSAATGLLFVVSAPSGAGKTSLVAALLERDPALALSVSYTTRARRSGEVDGRHYHFVDHARFEQMIAEGAFIEYARVFDNAYGTAESSLRKTLDSGQDLLLEIDWQGARQVRERFPEAVSIFIVPPSLAALEERLRGRGQDSDAVIGERMAKARDELSHWDEYGYLVVNDHFEQALGDLSAIVKAERLRTPRQAAREQDRLRSMLGGMPSDMPGGRPGGRPGD</sequence>
<evidence type="ECO:0000256" key="6">
    <source>
        <dbReference type="ARBA" id="ARBA00022490"/>
    </source>
</evidence>
<evidence type="ECO:0000259" key="15">
    <source>
        <dbReference type="PROSITE" id="PS50052"/>
    </source>
</evidence>
<protein>
    <recommendedName>
        <fullName evidence="5 13">Guanylate kinase</fullName>
        <ecNumber evidence="4 13">2.7.4.8</ecNumber>
    </recommendedName>
    <alternativeName>
        <fullName evidence="11 13">GMP kinase</fullName>
    </alternativeName>
</protein>
<evidence type="ECO:0000256" key="12">
    <source>
        <dbReference type="ARBA" id="ARBA00048594"/>
    </source>
</evidence>
<keyword evidence="9 13" id="KW-0418">Kinase</keyword>
<dbReference type="AlphaFoldDB" id="A0AAJ0UE03"/>
<dbReference type="FunFam" id="3.40.50.300:FF:000855">
    <property type="entry name" value="Guanylate kinase"/>
    <property type="match status" value="1"/>
</dbReference>
<comment type="catalytic activity">
    <reaction evidence="12 13">
        <text>GMP + ATP = GDP + ADP</text>
        <dbReference type="Rhea" id="RHEA:20780"/>
        <dbReference type="ChEBI" id="CHEBI:30616"/>
        <dbReference type="ChEBI" id="CHEBI:58115"/>
        <dbReference type="ChEBI" id="CHEBI:58189"/>
        <dbReference type="ChEBI" id="CHEBI:456216"/>
        <dbReference type="EC" id="2.7.4.8"/>
    </reaction>
</comment>
<dbReference type="GO" id="GO:0005829">
    <property type="term" value="C:cytosol"/>
    <property type="evidence" value="ECO:0007669"/>
    <property type="project" value="TreeGrafter"/>
</dbReference>
<evidence type="ECO:0000256" key="5">
    <source>
        <dbReference type="ARBA" id="ARBA00016296"/>
    </source>
</evidence>
<reference evidence="16" key="2">
    <citation type="journal article" date="2020" name="Microorganisms">
        <title>Osmotic Adaptation and Compatible Solute Biosynthesis of Phototrophic Bacteria as Revealed from Genome Analyses.</title>
        <authorList>
            <person name="Imhoff J.F."/>
            <person name="Rahn T."/>
            <person name="Kunzel S."/>
            <person name="Keller A."/>
            <person name="Neulinger S.C."/>
        </authorList>
    </citation>
    <scope>NUCLEOTIDE SEQUENCE</scope>
    <source>
        <strain evidence="16">DSM 4395</strain>
    </source>
</reference>
<evidence type="ECO:0000256" key="14">
    <source>
        <dbReference type="SAM" id="MobiDB-lite"/>
    </source>
</evidence>
<evidence type="ECO:0000256" key="11">
    <source>
        <dbReference type="ARBA" id="ARBA00030128"/>
    </source>
</evidence>
<reference evidence="16" key="1">
    <citation type="submission" date="2017-05" db="EMBL/GenBank/DDBJ databases">
        <authorList>
            <person name="Imhoff J.F."/>
            <person name="Rahn T."/>
            <person name="Kuenzel S."/>
            <person name="Neulinger S.C."/>
        </authorList>
    </citation>
    <scope>NUCLEOTIDE SEQUENCE</scope>
    <source>
        <strain evidence="16">DSM 4395</strain>
    </source>
</reference>
<dbReference type="NCBIfam" id="TIGR03263">
    <property type="entry name" value="guanyl_kin"/>
    <property type="match status" value="1"/>
</dbReference>
<evidence type="ECO:0000256" key="7">
    <source>
        <dbReference type="ARBA" id="ARBA00022679"/>
    </source>
</evidence>
<dbReference type="EMBL" id="NHSF01000021">
    <property type="protein sequence ID" value="MBK5929694.1"/>
    <property type="molecule type" value="Genomic_DNA"/>
</dbReference>
<comment type="subcellular location">
    <subcellularLocation>
        <location evidence="2 13">Cytoplasm</location>
    </subcellularLocation>
</comment>
<gene>
    <name evidence="13" type="primary">gmk</name>
    <name evidence="16" type="ORF">CCR82_03885</name>
</gene>
<evidence type="ECO:0000256" key="1">
    <source>
        <dbReference type="ARBA" id="ARBA00003531"/>
    </source>
</evidence>
<dbReference type="PANTHER" id="PTHR23117:SF13">
    <property type="entry name" value="GUANYLATE KINASE"/>
    <property type="match status" value="1"/>
</dbReference>
<dbReference type="Gene3D" id="3.40.50.300">
    <property type="entry name" value="P-loop containing nucleotide triphosphate hydrolases"/>
    <property type="match status" value="1"/>
</dbReference>
<name>A0AAJ0UE03_HALSE</name>
<comment type="similarity">
    <text evidence="3 13">Belongs to the guanylate kinase family.</text>
</comment>
<evidence type="ECO:0000313" key="17">
    <source>
        <dbReference type="Proteomes" id="UP001296967"/>
    </source>
</evidence>
<dbReference type="PROSITE" id="PS00856">
    <property type="entry name" value="GUANYLATE_KINASE_1"/>
    <property type="match status" value="1"/>
</dbReference>
<evidence type="ECO:0000256" key="10">
    <source>
        <dbReference type="ARBA" id="ARBA00022840"/>
    </source>
</evidence>
<dbReference type="CDD" id="cd00071">
    <property type="entry name" value="GMPK"/>
    <property type="match status" value="1"/>
</dbReference>
<keyword evidence="8 13" id="KW-0547">Nucleotide-binding</keyword>
<dbReference type="GO" id="GO:0005524">
    <property type="term" value="F:ATP binding"/>
    <property type="evidence" value="ECO:0007669"/>
    <property type="project" value="UniProtKB-UniRule"/>
</dbReference>
<dbReference type="GO" id="GO:0004385">
    <property type="term" value="F:GMP kinase activity"/>
    <property type="evidence" value="ECO:0007669"/>
    <property type="project" value="UniProtKB-UniRule"/>
</dbReference>
<evidence type="ECO:0000256" key="9">
    <source>
        <dbReference type="ARBA" id="ARBA00022777"/>
    </source>
</evidence>
<dbReference type="FunFam" id="3.30.63.10:FF:000002">
    <property type="entry name" value="Guanylate kinase 1"/>
    <property type="match status" value="1"/>
</dbReference>
<feature type="binding site" evidence="13">
    <location>
        <begin position="26"/>
        <end position="33"/>
    </location>
    <ligand>
        <name>ATP</name>
        <dbReference type="ChEBI" id="CHEBI:30616"/>
    </ligand>
</feature>
<keyword evidence="6 13" id="KW-0963">Cytoplasm</keyword>
<dbReference type="EC" id="2.7.4.8" evidence="4 13"/>
<organism evidence="16 17">
    <name type="scientific">Halochromatium salexigens</name>
    <name type="common">Chromatium salexigens</name>
    <dbReference type="NCBI Taxonomy" id="49447"/>
    <lineage>
        <taxon>Bacteria</taxon>
        <taxon>Pseudomonadati</taxon>
        <taxon>Pseudomonadota</taxon>
        <taxon>Gammaproteobacteria</taxon>
        <taxon>Chromatiales</taxon>
        <taxon>Chromatiaceae</taxon>
        <taxon>Halochromatium</taxon>
    </lineage>
</organism>
<keyword evidence="7 13" id="KW-0808">Transferase</keyword>
<dbReference type="PANTHER" id="PTHR23117">
    <property type="entry name" value="GUANYLATE KINASE-RELATED"/>
    <property type="match status" value="1"/>
</dbReference>
<proteinExistence type="inferred from homology"/>
<dbReference type="InterPro" id="IPR027417">
    <property type="entry name" value="P-loop_NTPase"/>
</dbReference>
<dbReference type="InterPro" id="IPR008144">
    <property type="entry name" value="Guanylate_kin-like_dom"/>
</dbReference>
<dbReference type="HAMAP" id="MF_00328">
    <property type="entry name" value="Guanylate_kinase"/>
    <property type="match status" value="1"/>
</dbReference>
<dbReference type="RefSeq" id="WP_201244139.1">
    <property type="nucleotide sequence ID" value="NZ_NHSF01000021.1"/>
</dbReference>
<evidence type="ECO:0000256" key="4">
    <source>
        <dbReference type="ARBA" id="ARBA00012961"/>
    </source>
</evidence>